<dbReference type="OrthoDB" id="5480482at2"/>
<feature type="domain" description="F5/8 type C" evidence="1">
    <location>
        <begin position="408"/>
        <end position="554"/>
    </location>
</feature>
<dbReference type="InterPro" id="IPR036116">
    <property type="entry name" value="FN3_sf"/>
</dbReference>
<evidence type="ECO:0000313" key="4">
    <source>
        <dbReference type="Proteomes" id="UP000318102"/>
    </source>
</evidence>
<accession>A0A559IYK1</accession>
<comment type="caution">
    <text evidence="3">The sequence shown here is derived from an EMBL/GenBank/DDBJ whole genome shotgun (WGS) entry which is preliminary data.</text>
</comment>
<dbReference type="Gene3D" id="2.60.40.10">
    <property type="entry name" value="Immunoglobulins"/>
    <property type="match status" value="1"/>
</dbReference>
<dbReference type="SUPFAM" id="SSF49785">
    <property type="entry name" value="Galactose-binding domain-like"/>
    <property type="match status" value="1"/>
</dbReference>
<gene>
    <name evidence="3" type="ORF">FPZ44_06375</name>
</gene>
<evidence type="ECO:0000259" key="2">
    <source>
        <dbReference type="PROSITE" id="PS50853"/>
    </source>
</evidence>
<proteinExistence type="predicted"/>
<keyword evidence="4" id="KW-1185">Reference proteome</keyword>
<dbReference type="InterPro" id="IPR003961">
    <property type="entry name" value="FN3_dom"/>
</dbReference>
<protein>
    <recommendedName>
        <fullName evidence="5">F5/8 type C domain-containing protein</fullName>
    </recommendedName>
</protein>
<dbReference type="SMART" id="SM00060">
    <property type="entry name" value="FN3"/>
    <property type="match status" value="1"/>
</dbReference>
<feature type="domain" description="Fibronectin type-III" evidence="2">
    <location>
        <begin position="328"/>
        <end position="412"/>
    </location>
</feature>
<dbReference type="PROSITE" id="PS50022">
    <property type="entry name" value="FA58C_3"/>
    <property type="match status" value="1"/>
</dbReference>
<dbReference type="Gene3D" id="2.60.120.260">
    <property type="entry name" value="Galactose-binding domain-like"/>
    <property type="match status" value="1"/>
</dbReference>
<evidence type="ECO:0000259" key="1">
    <source>
        <dbReference type="PROSITE" id="PS50022"/>
    </source>
</evidence>
<dbReference type="InterPro" id="IPR013783">
    <property type="entry name" value="Ig-like_fold"/>
</dbReference>
<dbReference type="EMBL" id="VNJK01000001">
    <property type="protein sequence ID" value="TVX92706.1"/>
    <property type="molecule type" value="Genomic_DNA"/>
</dbReference>
<dbReference type="Pfam" id="PF00754">
    <property type="entry name" value="F5_F8_type_C"/>
    <property type="match status" value="1"/>
</dbReference>
<dbReference type="RefSeq" id="WP_144988427.1">
    <property type="nucleotide sequence ID" value="NZ_VNJK01000001.1"/>
</dbReference>
<organism evidence="3 4">
    <name type="scientific">Paenibacillus agilis</name>
    <dbReference type="NCBI Taxonomy" id="3020863"/>
    <lineage>
        <taxon>Bacteria</taxon>
        <taxon>Bacillati</taxon>
        <taxon>Bacillota</taxon>
        <taxon>Bacilli</taxon>
        <taxon>Bacillales</taxon>
        <taxon>Paenibacillaceae</taxon>
        <taxon>Paenibacillus</taxon>
    </lineage>
</organism>
<dbReference type="PROSITE" id="PS50853">
    <property type="entry name" value="FN3"/>
    <property type="match status" value="1"/>
</dbReference>
<dbReference type="Pfam" id="PF00041">
    <property type="entry name" value="fn3"/>
    <property type="match status" value="1"/>
</dbReference>
<dbReference type="Proteomes" id="UP000318102">
    <property type="component" value="Unassembled WGS sequence"/>
</dbReference>
<sequence length="564" mass="65147">MNHYLFYRRSHLNCYRISVAHLLINCGHQAEHLFYNSYESADKIYKELLEEKKGFWLFTMECLEDNDLLQVGVKFTDFEGSSISGAVQFIESNLHDGNVVFAGLKPKYFPELHFMDGESTHYMMIEQFVNREHAVLNDIRHVAGETYDAEFVLNVVSQLEYPLFSMRVQDIEFSPESKQLFLNRAIQQIMQENGSSRLFDKAVEMIKQLPHVSMEERKEIFQTLLQLFVVLCGSRYMFSCYVKLLQVPSYVTDMLHYCSDLAEALKNVIIKKEAQIHILKQSVQIDDVIERLDWLREYERLTLLVLKKEVAKDIEASSWNKPEQLVNGPSQLRALSVTSDSVAIEWGASMLADHVIAFEIVINDMVYETRVTRFKFQNLNPDSDYRIVVRSKDIYGNVSQLQAEIEVRTEPNLLGKDWALNKAVLASSVEPGFDGMTFPASHVVNGNSSTRWSSEFSAPQWLCIDLEEKVAISRVVVQWEYSFATKYEIQVSADNETWSTISTKEKERREGEEEVEVSEEVIVCNGEGRYVRILMLERETTYGFSIWNVHVYGQKVASESLCEV</sequence>
<dbReference type="AlphaFoldDB" id="A0A559IYK1"/>
<dbReference type="InterPro" id="IPR008979">
    <property type="entry name" value="Galactose-bd-like_sf"/>
</dbReference>
<evidence type="ECO:0000313" key="3">
    <source>
        <dbReference type="EMBL" id="TVX92706.1"/>
    </source>
</evidence>
<reference evidence="3 4" key="1">
    <citation type="submission" date="2019-07" db="EMBL/GenBank/DDBJ databases">
        <authorList>
            <person name="Kim J."/>
        </authorList>
    </citation>
    <scope>NUCLEOTIDE SEQUENCE [LARGE SCALE GENOMIC DNA]</scope>
    <source>
        <strain evidence="3 4">N4</strain>
    </source>
</reference>
<evidence type="ECO:0008006" key="5">
    <source>
        <dbReference type="Google" id="ProtNLM"/>
    </source>
</evidence>
<dbReference type="SUPFAM" id="SSF49265">
    <property type="entry name" value="Fibronectin type III"/>
    <property type="match status" value="1"/>
</dbReference>
<name>A0A559IYK1_9BACL</name>
<dbReference type="InterPro" id="IPR000421">
    <property type="entry name" value="FA58C"/>
</dbReference>
<dbReference type="CDD" id="cd00063">
    <property type="entry name" value="FN3"/>
    <property type="match status" value="1"/>
</dbReference>